<evidence type="ECO:0000313" key="2">
    <source>
        <dbReference type="Proteomes" id="UP000188268"/>
    </source>
</evidence>
<dbReference type="EMBL" id="AWWV01009808">
    <property type="protein sequence ID" value="OMO83915.1"/>
    <property type="molecule type" value="Genomic_DNA"/>
</dbReference>
<protein>
    <submittedName>
        <fullName evidence="1">Uncharacterized protein</fullName>
    </submittedName>
</protein>
<proteinExistence type="predicted"/>
<sequence length="31" mass="3479">MDMHPATISSPWLIVAVRSHPKVTNTFLVTE</sequence>
<organism evidence="1 2">
    <name type="scientific">Corchorus capsularis</name>
    <name type="common">Jute</name>
    <dbReference type="NCBI Taxonomy" id="210143"/>
    <lineage>
        <taxon>Eukaryota</taxon>
        <taxon>Viridiplantae</taxon>
        <taxon>Streptophyta</taxon>
        <taxon>Embryophyta</taxon>
        <taxon>Tracheophyta</taxon>
        <taxon>Spermatophyta</taxon>
        <taxon>Magnoliopsida</taxon>
        <taxon>eudicotyledons</taxon>
        <taxon>Gunneridae</taxon>
        <taxon>Pentapetalae</taxon>
        <taxon>rosids</taxon>
        <taxon>malvids</taxon>
        <taxon>Malvales</taxon>
        <taxon>Malvaceae</taxon>
        <taxon>Grewioideae</taxon>
        <taxon>Apeibeae</taxon>
        <taxon>Corchorus</taxon>
    </lineage>
</organism>
<evidence type="ECO:0000313" key="1">
    <source>
        <dbReference type="EMBL" id="OMO83915.1"/>
    </source>
</evidence>
<name>A0A1R3IMV9_COCAP</name>
<reference evidence="1 2" key="1">
    <citation type="submission" date="2013-09" db="EMBL/GenBank/DDBJ databases">
        <title>Corchorus capsularis genome sequencing.</title>
        <authorList>
            <person name="Alam M."/>
            <person name="Haque M.S."/>
            <person name="Islam M.S."/>
            <person name="Emdad E.M."/>
            <person name="Islam M.M."/>
            <person name="Ahmed B."/>
            <person name="Halim A."/>
            <person name="Hossen Q.M.M."/>
            <person name="Hossain M.Z."/>
            <person name="Ahmed R."/>
            <person name="Khan M.M."/>
            <person name="Islam R."/>
            <person name="Rashid M.M."/>
            <person name="Khan S.A."/>
            <person name="Rahman M.S."/>
            <person name="Alam M."/>
        </authorList>
    </citation>
    <scope>NUCLEOTIDE SEQUENCE [LARGE SCALE GENOMIC DNA]</scope>
    <source>
        <strain evidence="2">cv. CVL-1</strain>
        <tissue evidence="1">Whole seedling</tissue>
    </source>
</reference>
<gene>
    <name evidence="1" type="ORF">CCACVL1_11089</name>
</gene>
<dbReference type="Gramene" id="OMO83915">
    <property type="protein sequence ID" value="OMO83915"/>
    <property type="gene ID" value="CCACVL1_11089"/>
</dbReference>
<dbReference type="AlphaFoldDB" id="A0A1R3IMV9"/>
<accession>A0A1R3IMV9</accession>
<comment type="caution">
    <text evidence="1">The sequence shown here is derived from an EMBL/GenBank/DDBJ whole genome shotgun (WGS) entry which is preliminary data.</text>
</comment>
<keyword evidence="2" id="KW-1185">Reference proteome</keyword>
<dbReference type="Proteomes" id="UP000188268">
    <property type="component" value="Unassembled WGS sequence"/>
</dbReference>